<name>A0AAW5F1U7_CLOSY</name>
<organism evidence="1 3">
    <name type="scientific">Clostridium symbiosum</name>
    <name type="common">Bacteroides symbiosus</name>
    <dbReference type="NCBI Taxonomy" id="1512"/>
    <lineage>
        <taxon>Bacteria</taxon>
        <taxon>Bacillati</taxon>
        <taxon>Bacillota</taxon>
        <taxon>Clostridia</taxon>
        <taxon>Lachnospirales</taxon>
        <taxon>Lachnospiraceae</taxon>
        <taxon>Otoolea</taxon>
    </lineage>
</organism>
<dbReference type="EMBL" id="JAQLGM010000050">
    <property type="protein sequence ID" value="MDB2001876.1"/>
    <property type="molecule type" value="Genomic_DNA"/>
</dbReference>
<evidence type="ECO:0000313" key="1">
    <source>
        <dbReference type="EMBL" id="MCK0085545.1"/>
    </source>
</evidence>
<reference evidence="1" key="1">
    <citation type="journal article" date="2022" name="Cell Host Microbe">
        <title>Colonization of the live biotherapeutic product VE303 and modulation of the microbiota and metabolites in healthy volunteers.</title>
        <authorList>
            <person name="Dsouza M."/>
            <person name="Menon R."/>
            <person name="Crossette E."/>
            <person name="Bhattarai S.K."/>
            <person name="Schneider J."/>
            <person name="Kim Y.G."/>
            <person name="Reddy S."/>
            <person name="Caballero S."/>
            <person name="Felix C."/>
            <person name="Cornacchione L."/>
            <person name="Hendrickson J."/>
            <person name="Watson A.R."/>
            <person name="Minot S.S."/>
            <person name="Greenfield N."/>
            <person name="Schopf L."/>
            <person name="Szabady R."/>
            <person name="Patarroyo J."/>
            <person name="Smith W."/>
            <person name="Harrison P."/>
            <person name="Kuijper E.J."/>
            <person name="Kelly C.P."/>
            <person name="Olle B."/>
            <person name="Bobilev D."/>
            <person name="Silber J.L."/>
            <person name="Bucci V."/>
            <person name="Roberts B."/>
            <person name="Faith J."/>
            <person name="Norman J.M."/>
        </authorList>
    </citation>
    <scope>NUCLEOTIDE SEQUENCE</scope>
    <source>
        <strain evidence="1">VE303-04</strain>
    </source>
</reference>
<keyword evidence="1" id="KW-0808">Transferase</keyword>
<accession>A0AAW5F1U7</accession>
<dbReference type="GeneID" id="57971368"/>
<dbReference type="Proteomes" id="UP001203136">
    <property type="component" value="Unassembled WGS sequence"/>
</dbReference>
<evidence type="ECO:0000313" key="2">
    <source>
        <dbReference type="EMBL" id="MDB2001876.1"/>
    </source>
</evidence>
<dbReference type="RefSeq" id="WP_003510416.1">
    <property type="nucleotide sequence ID" value="NZ_CABKPP010000009.1"/>
</dbReference>
<proteinExistence type="predicted"/>
<comment type="caution">
    <text evidence="1">The sequence shown here is derived from an EMBL/GenBank/DDBJ whole genome shotgun (WGS) entry which is preliminary data.</text>
</comment>
<protein>
    <submittedName>
        <fullName evidence="1">Cytidylate kinase-like family protein</fullName>
    </submittedName>
</protein>
<dbReference type="SUPFAM" id="SSF52540">
    <property type="entry name" value="P-loop containing nucleoside triphosphate hydrolases"/>
    <property type="match status" value="1"/>
</dbReference>
<dbReference type="Pfam" id="PF13189">
    <property type="entry name" value="Cytidylate_kin2"/>
    <property type="match status" value="1"/>
</dbReference>
<dbReference type="EMBL" id="JAINVB010000001">
    <property type="protein sequence ID" value="MCK0085545.1"/>
    <property type="molecule type" value="Genomic_DNA"/>
</dbReference>
<gene>
    <name evidence="1" type="ORF">K5I21_06585</name>
    <name evidence="2" type="ORF">PM006_16900</name>
</gene>
<dbReference type="Proteomes" id="UP001300871">
    <property type="component" value="Unassembled WGS sequence"/>
</dbReference>
<dbReference type="Gene3D" id="3.40.50.300">
    <property type="entry name" value="P-loop containing nucleotide triphosphate hydrolases"/>
    <property type="match status" value="1"/>
</dbReference>
<dbReference type="InterPro" id="IPR027417">
    <property type="entry name" value="P-loop_NTPase"/>
</dbReference>
<evidence type="ECO:0000313" key="3">
    <source>
        <dbReference type="Proteomes" id="UP001203136"/>
    </source>
</evidence>
<keyword evidence="1" id="KW-0418">Kinase</keyword>
<dbReference type="AlphaFoldDB" id="A0AAW5F1U7"/>
<dbReference type="GO" id="GO:0016301">
    <property type="term" value="F:kinase activity"/>
    <property type="evidence" value="ECO:0007669"/>
    <property type="project" value="UniProtKB-KW"/>
</dbReference>
<reference evidence="2" key="2">
    <citation type="submission" date="2023-01" db="EMBL/GenBank/DDBJ databases">
        <title>Human gut microbiome strain richness.</title>
        <authorList>
            <person name="Chen-Liaw A."/>
        </authorList>
    </citation>
    <scope>NUCLEOTIDE SEQUENCE</scope>
    <source>
        <strain evidence="2">B1_m1001713B170214d0_201011</strain>
    </source>
</reference>
<sequence length="213" mass="24543">MNKIIISIGREFGSGGRRIGELLAKELEVPCYDRHLIEEAACCSGFETKELEEADEMKANRFLFKVPAKSNQYTGYGKPMNDTLFAIQSELIRKYADAGSCVIVGRCADKVLEKQEGLISVFIYAPLEARVEEIRRRYETDGEEALYLVRQADKIRRNYYNYYAKKKWGDRSSYDLMIDSSHFTDREVAAMIRAVSEERKAEWEENKFSTPQG</sequence>